<dbReference type="PANTHER" id="PTHR11601:SF34">
    <property type="entry name" value="CYSTEINE DESULFURASE"/>
    <property type="match status" value="1"/>
</dbReference>
<dbReference type="EMBL" id="JADHEI010000009">
    <property type="protein sequence ID" value="MBF2734631.1"/>
    <property type="molecule type" value="Genomic_DNA"/>
</dbReference>
<dbReference type="PROSITE" id="PS00595">
    <property type="entry name" value="AA_TRANSFER_CLASS_5"/>
    <property type="match status" value="1"/>
</dbReference>
<organism evidence="12 13">
    <name type="scientific">Candidatus Amphirhobacter heronislandensis</name>
    <dbReference type="NCBI Taxonomy" id="1732024"/>
    <lineage>
        <taxon>Bacteria</taxon>
        <taxon>Pseudomonadati</taxon>
        <taxon>Pseudomonadota</taxon>
        <taxon>Gammaproteobacteria</taxon>
        <taxon>Candidatus Tethybacterales</taxon>
        <taxon>Candidatus Tethybacteraceae</taxon>
        <taxon>Candidatus Amphirhobacter</taxon>
    </lineage>
</organism>
<accession>A0A930UGC5</accession>
<evidence type="ECO:0000256" key="3">
    <source>
        <dbReference type="ARBA" id="ARBA00012239"/>
    </source>
</evidence>
<proteinExistence type="inferred from homology"/>
<evidence type="ECO:0000256" key="7">
    <source>
        <dbReference type="ARBA" id="ARBA00023004"/>
    </source>
</evidence>
<keyword evidence="7" id="KW-0408">Iron</keyword>
<keyword evidence="4" id="KW-0808">Transferase</keyword>
<keyword evidence="13" id="KW-1185">Reference proteome</keyword>
<feature type="domain" description="Aminotransferase class V" evidence="11">
    <location>
        <begin position="4"/>
        <end position="360"/>
    </location>
</feature>
<evidence type="ECO:0000313" key="13">
    <source>
        <dbReference type="Proteomes" id="UP000604381"/>
    </source>
</evidence>
<evidence type="ECO:0000256" key="9">
    <source>
        <dbReference type="ARBA" id="ARBA00050776"/>
    </source>
</evidence>
<dbReference type="InterPro" id="IPR015424">
    <property type="entry name" value="PyrdxlP-dep_Trfase"/>
</dbReference>
<dbReference type="InterPro" id="IPR016454">
    <property type="entry name" value="Cysteine_dSase"/>
</dbReference>
<name>A0A930UGC5_9GAMM</name>
<keyword evidence="5" id="KW-0479">Metal-binding</keyword>
<comment type="caution">
    <text evidence="12">The sequence shown here is derived from an EMBL/GenBank/DDBJ whole genome shotgun (WGS) entry which is preliminary data.</text>
</comment>
<dbReference type="SUPFAM" id="SSF53383">
    <property type="entry name" value="PLP-dependent transferases"/>
    <property type="match status" value="1"/>
</dbReference>
<dbReference type="InterPro" id="IPR020578">
    <property type="entry name" value="Aminotrans_V_PyrdxlP_BS"/>
</dbReference>
<evidence type="ECO:0000256" key="2">
    <source>
        <dbReference type="ARBA" id="ARBA00006490"/>
    </source>
</evidence>
<dbReference type="InterPro" id="IPR015421">
    <property type="entry name" value="PyrdxlP-dep_Trfase_major"/>
</dbReference>
<dbReference type="Gene3D" id="3.90.1150.10">
    <property type="entry name" value="Aspartate Aminotransferase, domain 1"/>
    <property type="match status" value="1"/>
</dbReference>
<reference evidence="12" key="1">
    <citation type="submission" date="2020-10" db="EMBL/GenBank/DDBJ databases">
        <title>An improved Amphimedon queenslandica hologenome assembly reveals how three proteobacterial symbionts can extend the metabolic phenotypic of their marine sponge host.</title>
        <authorList>
            <person name="Degnan B."/>
            <person name="Degnan S."/>
            <person name="Xiang X."/>
        </authorList>
    </citation>
    <scope>NUCLEOTIDE SEQUENCE</scope>
    <source>
        <strain evidence="12">AqS2</strain>
    </source>
</reference>
<evidence type="ECO:0000256" key="6">
    <source>
        <dbReference type="ARBA" id="ARBA00022898"/>
    </source>
</evidence>
<keyword evidence="8" id="KW-0411">Iron-sulfur</keyword>
<dbReference type="InterPro" id="IPR000192">
    <property type="entry name" value="Aminotrans_V_dom"/>
</dbReference>
<sequence>MRAYFDHNATAPLDAEVRAAMAACEEESYGNAASRHAEGRAAHEAVERARAQVARAVNARPEEVIFTSSGTESNNLLVKGVAARSTKKVVAASGVEHPCVLCAARAVADGPGEKVFMPLAVDAEGVVELADVEAALASGDVALLSVMLANNESGVLQDVAALAKLAAGRTAVHTDAAQALGKIEVDFAALGVDAMTLSAHKARGPKGIAALIAKEELEFAPLHDGGGQEKGLRSGTLNVAGIVGFGVAAELAAARAAAEGERLAGLRTRLEERLRADGATIFGAGAARLPNTTYFGYPGIEGESLVVMLDQNGFALASGSACASTKNEPSHVLLAMGCTEEQARTAVRCSLGLESDAEQV</sequence>
<dbReference type="PIRSF" id="PIRSF005572">
    <property type="entry name" value="NifS"/>
    <property type="match status" value="1"/>
</dbReference>
<dbReference type="GO" id="GO:0031071">
    <property type="term" value="F:cysteine desulfurase activity"/>
    <property type="evidence" value="ECO:0007669"/>
    <property type="project" value="UniProtKB-EC"/>
</dbReference>
<keyword evidence="6" id="KW-0663">Pyridoxal phosphate</keyword>
<dbReference type="AlphaFoldDB" id="A0A930UGC5"/>
<evidence type="ECO:0000259" key="11">
    <source>
        <dbReference type="Pfam" id="PF00266"/>
    </source>
</evidence>
<evidence type="ECO:0000256" key="10">
    <source>
        <dbReference type="RuleBase" id="RU004504"/>
    </source>
</evidence>
<dbReference type="GO" id="GO:0051536">
    <property type="term" value="F:iron-sulfur cluster binding"/>
    <property type="evidence" value="ECO:0007669"/>
    <property type="project" value="UniProtKB-KW"/>
</dbReference>
<evidence type="ECO:0000256" key="8">
    <source>
        <dbReference type="ARBA" id="ARBA00023014"/>
    </source>
</evidence>
<comment type="similarity">
    <text evidence="2">Belongs to the class-V pyridoxal-phosphate-dependent aminotransferase family. NifS/IscS subfamily.</text>
</comment>
<comment type="cofactor">
    <cofactor evidence="1 10">
        <name>pyridoxal 5'-phosphate</name>
        <dbReference type="ChEBI" id="CHEBI:597326"/>
    </cofactor>
</comment>
<gene>
    <name evidence="12" type="ORF">ISN26_00800</name>
</gene>
<evidence type="ECO:0000256" key="5">
    <source>
        <dbReference type="ARBA" id="ARBA00022723"/>
    </source>
</evidence>
<protein>
    <recommendedName>
        <fullName evidence="3">cysteine desulfurase</fullName>
        <ecNumber evidence="3">2.8.1.7</ecNumber>
    </recommendedName>
</protein>
<evidence type="ECO:0000313" key="12">
    <source>
        <dbReference type="EMBL" id="MBF2734631.1"/>
    </source>
</evidence>
<dbReference type="Pfam" id="PF00266">
    <property type="entry name" value="Aminotran_5"/>
    <property type="match status" value="1"/>
</dbReference>
<evidence type="ECO:0000256" key="4">
    <source>
        <dbReference type="ARBA" id="ARBA00022679"/>
    </source>
</evidence>
<evidence type="ECO:0000256" key="1">
    <source>
        <dbReference type="ARBA" id="ARBA00001933"/>
    </source>
</evidence>
<comment type="catalytic activity">
    <reaction evidence="9">
        <text>(sulfur carrier)-H + L-cysteine = (sulfur carrier)-SH + L-alanine</text>
        <dbReference type="Rhea" id="RHEA:43892"/>
        <dbReference type="Rhea" id="RHEA-COMP:14737"/>
        <dbReference type="Rhea" id="RHEA-COMP:14739"/>
        <dbReference type="ChEBI" id="CHEBI:29917"/>
        <dbReference type="ChEBI" id="CHEBI:35235"/>
        <dbReference type="ChEBI" id="CHEBI:57972"/>
        <dbReference type="ChEBI" id="CHEBI:64428"/>
        <dbReference type="EC" id="2.8.1.7"/>
    </reaction>
</comment>
<dbReference type="Proteomes" id="UP000604381">
    <property type="component" value="Unassembled WGS sequence"/>
</dbReference>
<dbReference type="EC" id="2.8.1.7" evidence="3"/>
<dbReference type="Gene3D" id="3.40.640.10">
    <property type="entry name" value="Type I PLP-dependent aspartate aminotransferase-like (Major domain)"/>
    <property type="match status" value="1"/>
</dbReference>
<dbReference type="InterPro" id="IPR015422">
    <property type="entry name" value="PyrdxlP-dep_Trfase_small"/>
</dbReference>
<dbReference type="PANTHER" id="PTHR11601">
    <property type="entry name" value="CYSTEINE DESULFURYLASE FAMILY MEMBER"/>
    <property type="match status" value="1"/>
</dbReference>
<feature type="non-terminal residue" evidence="12">
    <location>
        <position position="360"/>
    </location>
</feature>
<dbReference type="GO" id="GO:0046872">
    <property type="term" value="F:metal ion binding"/>
    <property type="evidence" value="ECO:0007669"/>
    <property type="project" value="UniProtKB-KW"/>
</dbReference>
<dbReference type="Gene3D" id="1.10.260.50">
    <property type="match status" value="1"/>
</dbReference>